<evidence type="ECO:0000313" key="1">
    <source>
        <dbReference type="EMBL" id="TQV74496.1"/>
    </source>
</evidence>
<dbReference type="AlphaFoldDB" id="A0A545TBB1"/>
<dbReference type="Gene3D" id="3.30.70.100">
    <property type="match status" value="1"/>
</dbReference>
<name>A0A545TBB1_9GAMM</name>
<dbReference type="Proteomes" id="UP000319732">
    <property type="component" value="Unassembled WGS sequence"/>
</dbReference>
<protein>
    <recommendedName>
        <fullName evidence="3">ABM domain-containing protein</fullName>
    </recommendedName>
</protein>
<reference evidence="1 2" key="1">
    <citation type="submission" date="2019-06" db="EMBL/GenBank/DDBJ databases">
        <title>Whole genome sequence for Cellvibrionaceae sp. R142.</title>
        <authorList>
            <person name="Wang G."/>
        </authorList>
    </citation>
    <scope>NUCLEOTIDE SEQUENCE [LARGE SCALE GENOMIC DNA]</scope>
    <source>
        <strain evidence="1 2">R142</strain>
    </source>
</reference>
<sequence>MGKIVIVGYRPKPGKEAVLAALTEKHVTVLRAEGFVTDRRPVVMQAGDGTIIEVFEWKSAEAMQKAHDNPVVADLWREYDEACDYVPLADIPMAKTVFSEFQPLN</sequence>
<dbReference type="InterPro" id="IPR011008">
    <property type="entry name" value="Dimeric_a/b-barrel"/>
</dbReference>
<proteinExistence type="predicted"/>
<evidence type="ECO:0000313" key="2">
    <source>
        <dbReference type="Proteomes" id="UP000319732"/>
    </source>
</evidence>
<dbReference type="OrthoDB" id="7595390at2"/>
<dbReference type="EMBL" id="VHSG01000016">
    <property type="protein sequence ID" value="TQV74496.1"/>
    <property type="molecule type" value="Genomic_DNA"/>
</dbReference>
<evidence type="ECO:0008006" key="3">
    <source>
        <dbReference type="Google" id="ProtNLM"/>
    </source>
</evidence>
<organism evidence="1 2">
    <name type="scientific">Exilibacterium tricleocarpae</name>
    <dbReference type="NCBI Taxonomy" id="2591008"/>
    <lineage>
        <taxon>Bacteria</taxon>
        <taxon>Pseudomonadati</taxon>
        <taxon>Pseudomonadota</taxon>
        <taxon>Gammaproteobacteria</taxon>
        <taxon>Cellvibrionales</taxon>
        <taxon>Cellvibrionaceae</taxon>
        <taxon>Exilibacterium</taxon>
    </lineage>
</organism>
<dbReference type="RefSeq" id="WP_142905317.1">
    <property type="nucleotide sequence ID" value="NZ_ML660096.1"/>
</dbReference>
<gene>
    <name evidence="1" type="ORF">FKG94_15880</name>
</gene>
<comment type="caution">
    <text evidence="1">The sequence shown here is derived from an EMBL/GenBank/DDBJ whole genome shotgun (WGS) entry which is preliminary data.</text>
</comment>
<keyword evidence="2" id="KW-1185">Reference proteome</keyword>
<accession>A0A545TBB1</accession>
<dbReference type="SUPFAM" id="SSF54909">
    <property type="entry name" value="Dimeric alpha+beta barrel"/>
    <property type="match status" value="1"/>
</dbReference>